<dbReference type="InterPro" id="IPR011990">
    <property type="entry name" value="TPR-like_helical_dom_sf"/>
</dbReference>
<feature type="region of interest" description="Disordered" evidence="6">
    <location>
        <begin position="257"/>
        <end position="288"/>
    </location>
</feature>
<evidence type="ECO:0000256" key="3">
    <source>
        <dbReference type="ARBA" id="ARBA00023125"/>
    </source>
</evidence>
<feature type="domain" description="Bacterial transcriptional activator" evidence="8">
    <location>
        <begin position="107"/>
        <end position="251"/>
    </location>
</feature>
<dbReference type="SMART" id="SM01043">
    <property type="entry name" value="BTAD"/>
    <property type="match status" value="1"/>
</dbReference>
<dbReference type="SUPFAM" id="SSF52540">
    <property type="entry name" value="P-loop containing nucleoside triphosphate hydrolases"/>
    <property type="match status" value="1"/>
</dbReference>
<dbReference type="PANTHER" id="PTHR35807:SF1">
    <property type="entry name" value="TRANSCRIPTIONAL REGULATOR REDD"/>
    <property type="match status" value="1"/>
</dbReference>
<feature type="compositionally biased region" description="Low complexity" evidence="6">
    <location>
        <begin position="257"/>
        <end position="267"/>
    </location>
</feature>
<dbReference type="InterPro" id="IPR016032">
    <property type="entry name" value="Sig_transdc_resp-reg_C-effctor"/>
</dbReference>
<evidence type="ECO:0000313" key="9">
    <source>
        <dbReference type="EMBL" id="GAA2018244.1"/>
    </source>
</evidence>
<dbReference type="Proteomes" id="UP001500751">
    <property type="component" value="Unassembled WGS sequence"/>
</dbReference>
<keyword evidence="2" id="KW-0805">Transcription regulation</keyword>
<name>A0ABN2TRS3_9ACTN</name>
<dbReference type="InterPro" id="IPR051677">
    <property type="entry name" value="AfsR-DnrI-RedD_regulator"/>
</dbReference>
<comment type="similarity">
    <text evidence="1">Belongs to the AfsR/DnrI/RedD regulatory family.</text>
</comment>
<dbReference type="InterPro" id="IPR036388">
    <property type="entry name" value="WH-like_DNA-bd_sf"/>
</dbReference>
<dbReference type="PANTHER" id="PTHR35807">
    <property type="entry name" value="TRANSCRIPTIONAL REGULATOR REDD-RELATED"/>
    <property type="match status" value="1"/>
</dbReference>
<evidence type="ECO:0000259" key="8">
    <source>
        <dbReference type="SMART" id="SM01043"/>
    </source>
</evidence>
<dbReference type="InterPro" id="IPR027417">
    <property type="entry name" value="P-loop_NTPase"/>
</dbReference>
<evidence type="ECO:0000313" key="10">
    <source>
        <dbReference type="Proteomes" id="UP001500751"/>
    </source>
</evidence>
<gene>
    <name evidence="9" type="primary">afsR_2</name>
    <name evidence="9" type="ORF">GCM10009839_13000</name>
</gene>
<evidence type="ECO:0000259" key="7">
    <source>
        <dbReference type="SMART" id="SM00862"/>
    </source>
</evidence>
<proteinExistence type="inferred from homology"/>
<keyword evidence="5" id="KW-0802">TPR repeat</keyword>
<organism evidence="9 10">
    <name type="scientific">Catenulispora yoronensis</name>
    <dbReference type="NCBI Taxonomy" id="450799"/>
    <lineage>
        <taxon>Bacteria</taxon>
        <taxon>Bacillati</taxon>
        <taxon>Actinomycetota</taxon>
        <taxon>Actinomycetes</taxon>
        <taxon>Catenulisporales</taxon>
        <taxon>Catenulisporaceae</taxon>
        <taxon>Catenulispora</taxon>
    </lineage>
</organism>
<reference evidence="9 10" key="1">
    <citation type="journal article" date="2019" name="Int. J. Syst. Evol. Microbiol.">
        <title>The Global Catalogue of Microorganisms (GCM) 10K type strain sequencing project: providing services to taxonomists for standard genome sequencing and annotation.</title>
        <authorList>
            <consortium name="The Broad Institute Genomics Platform"/>
            <consortium name="The Broad Institute Genome Sequencing Center for Infectious Disease"/>
            <person name="Wu L."/>
            <person name="Ma J."/>
        </authorList>
    </citation>
    <scope>NUCLEOTIDE SEQUENCE [LARGE SCALE GENOMIC DNA]</scope>
    <source>
        <strain evidence="9 10">JCM 16014</strain>
    </source>
</reference>
<dbReference type="SUPFAM" id="SSF46894">
    <property type="entry name" value="C-terminal effector domain of the bipartite response regulators"/>
    <property type="match status" value="1"/>
</dbReference>
<dbReference type="PRINTS" id="PR00364">
    <property type="entry name" value="DISEASERSIST"/>
</dbReference>
<comment type="caution">
    <text evidence="9">The sequence shown here is derived from an EMBL/GenBank/DDBJ whole genome shotgun (WGS) entry which is preliminary data.</text>
</comment>
<protein>
    <submittedName>
        <fullName evidence="9">Transcriptional regulator AfsR</fullName>
    </submittedName>
</protein>
<dbReference type="InterPro" id="IPR005158">
    <property type="entry name" value="BTAD"/>
</dbReference>
<evidence type="ECO:0000256" key="2">
    <source>
        <dbReference type="ARBA" id="ARBA00023015"/>
    </source>
</evidence>
<keyword evidence="4" id="KW-0804">Transcription</keyword>
<accession>A0ABN2TRS3</accession>
<sequence>MSRLGTGERMDAEIQLLGPPRVTVGGVPVDIGGARSDRVMAALALSPNTVVPIGRLVDVVWDRPPRSARQQVHTTVSRLRSRIPTGRGVEIVTAKSGYLCVVGADRVDLEVFRAGVQEARKLTALDRPEEAARTLERGSALWRGEPLSFLTGHYFESVALSLTEERIAATEMLLELRIAAGDGAMVVGELIQLVEEYPLRESLRATLMSALHQSGRSVDALAVYENWRRESAEAFGLDPGRKLQELHARILHGGPEPAVGAAPEFPAGAGGGPAGSAGAEDGFPDDGFTADAARPAKRYLPHDTRDFSGRRDELKKLVELAAAADPSQLLIVAVTGMGGVGKTAMAVRFAHSVAAGFGDGQYFVDLRGFSVASGPLGAAEALGILLRQSGVPGDAVPPDLDTRSALWRAQLAGRRALILLDNVVDVEQVRPLLPGDGGSLVVLTSRRRLVTLVGSSSVYLGPLAQEDATALFMRIAGAERLAQDVAGVREVVDLCGRLPLAIRIGAARFRERPSWTLPHLVRLLRSSGQRPSVLETDEAGVGAALALSHRHLSKEHARLFRLLSVHPGRTFDTYAAAAIADLDEDSALAGLEALFDDNLILQDRLGHYHFHDLVRECAAELCSEMDSEADAQRAHDRLVDFYTGCAMQWSRGLAQGPWAKVPESQAADGQTPPTTLGRARHLLSENGANLLATARSALRRSPPEQAWRMVCALQPYLRMRNYPDDSLELFEQAAARARSVADVQGEALCLMGMALVQRERFLVDPAVASLTAARKLSRRGHDWEAEMYQLIELGIVMIHGERFAEARSALRQAQEVGEVLGAGDEILATIHTHLGVVARATGHSAEGLEHLERALATHTALDAPLLQAFDHLTVGCLLLQDRRLAEAEDRLIAAWHLERGHQGSEGRITATALAWLAVSRRLRGDRRQALDHGRTALAMAWEDRMPDVACAALCAIGEACLDSGDLEGAETSFRQAARQAAEPVLRSAEARAEEGLAHLALRRGRFQEAEGRFKSALELYPPDAVGARNPCFHLLGDNADTAWCMRCSLD</sequence>
<feature type="repeat" description="TPR" evidence="5">
    <location>
        <begin position="990"/>
        <end position="1023"/>
    </location>
</feature>
<dbReference type="SMART" id="SM00862">
    <property type="entry name" value="Trans_reg_C"/>
    <property type="match status" value="1"/>
</dbReference>
<evidence type="ECO:0000256" key="1">
    <source>
        <dbReference type="ARBA" id="ARBA00005820"/>
    </source>
</evidence>
<keyword evidence="3" id="KW-0238">DNA-binding</keyword>
<evidence type="ECO:0000256" key="4">
    <source>
        <dbReference type="ARBA" id="ARBA00023163"/>
    </source>
</evidence>
<dbReference type="PROSITE" id="PS50005">
    <property type="entry name" value="TPR"/>
    <property type="match status" value="1"/>
</dbReference>
<dbReference type="Gene3D" id="3.40.50.300">
    <property type="entry name" value="P-loop containing nucleotide triphosphate hydrolases"/>
    <property type="match status" value="1"/>
</dbReference>
<feature type="domain" description="OmpR/PhoB-type" evidence="7">
    <location>
        <begin position="26"/>
        <end position="100"/>
    </location>
</feature>
<dbReference type="Gene3D" id="1.10.10.10">
    <property type="entry name" value="Winged helix-like DNA-binding domain superfamily/Winged helix DNA-binding domain"/>
    <property type="match status" value="1"/>
</dbReference>
<dbReference type="SMART" id="SM00028">
    <property type="entry name" value="TPR"/>
    <property type="match status" value="4"/>
</dbReference>
<dbReference type="CDD" id="cd15831">
    <property type="entry name" value="BTAD"/>
    <property type="match status" value="1"/>
</dbReference>
<dbReference type="EMBL" id="BAAAQN010000005">
    <property type="protein sequence ID" value="GAA2018244.1"/>
    <property type="molecule type" value="Genomic_DNA"/>
</dbReference>
<dbReference type="InterPro" id="IPR001867">
    <property type="entry name" value="OmpR/PhoB-type_DNA-bd"/>
</dbReference>
<dbReference type="Gene3D" id="1.25.40.10">
    <property type="entry name" value="Tetratricopeptide repeat domain"/>
    <property type="match status" value="3"/>
</dbReference>
<evidence type="ECO:0000256" key="5">
    <source>
        <dbReference type="PROSITE-ProRule" id="PRU00339"/>
    </source>
</evidence>
<keyword evidence="10" id="KW-1185">Reference proteome</keyword>
<dbReference type="InterPro" id="IPR019734">
    <property type="entry name" value="TPR_rpt"/>
</dbReference>
<dbReference type="Pfam" id="PF03704">
    <property type="entry name" value="BTAD"/>
    <property type="match status" value="1"/>
</dbReference>
<dbReference type="SUPFAM" id="SSF48452">
    <property type="entry name" value="TPR-like"/>
    <property type="match status" value="3"/>
</dbReference>
<evidence type="ECO:0000256" key="6">
    <source>
        <dbReference type="SAM" id="MobiDB-lite"/>
    </source>
</evidence>